<dbReference type="PRINTS" id="PR00035">
    <property type="entry name" value="HTHGNTR"/>
</dbReference>
<dbReference type="CDD" id="cd07377">
    <property type="entry name" value="WHTH_GntR"/>
    <property type="match status" value="1"/>
</dbReference>
<dbReference type="GO" id="GO:0030170">
    <property type="term" value="F:pyridoxal phosphate binding"/>
    <property type="evidence" value="ECO:0007669"/>
    <property type="project" value="InterPro"/>
</dbReference>
<keyword evidence="3 9" id="KW-0808">Transferase</keyword>
<evidence type="ECO:0000256" key="7">
    <source>
        <dbReference type="ARBA" id="ARBA00023163"/>
    </source>
</evidence>
<evidence type="ECO:0000313" key="9">
    <source>
        <dbReference type="EMBL" id="MBR8669034.1"/>
    </source>
</evidence>
<dbReference type="RefSeq" id="WP_212117730.1">
    <property type="nucleotide sequence ID" value="NZ_JAGTPX020000004.1"/>
</dbReference>
<protein>
    <submittedName>
        <fullName evidence="9">PLP-dependent aminotransferase family protein</fullName>
    </submittedName>
</protein>
<dbReference type="GO" id="GO:0008483">
    <property type="term" value="F:transaminase activity"/>
    <property type="evidence" value="ECO:0007669"/>
    <property type="project" value="UniProtKB-KW"/>
</dbReference>
<name>A0A941GF71_NIACI</name>
<dbReference type="EMBL" id="JAGTPX010000004">
    <property type="protein sequence ID" value="MBR8669034.1"/>
    <property type="molecule type" value="Genomic_DNA"/>
</dbReference>
<comment type="similarity">
    <text evidence="2">In the C-terminal section; belongs to the class-I pyridoxal-phosphate-dependent aminotransferase family.</text>
</comment>
<keyword evidence="5" id="KW-0805">Transcription regulation</keyword>
<dbReference type="SUPFAM" id="SSF46785">
    <property type="entry name" value="Winged helix' DNA-binding domain"/>
    <property type="match status" value="1"/>
</dbReference>
<keyword evidence="3 9" id="KW-0032">Aminotransferase</keyword>
<dbReference type="Gene3D" id="1.10.10.10">
    <property type="entry name" value="Winged helix-like DNA-binding domain superfamily/Winged helix DNA-binding domain"/>
    <property type="match status" value="1"/>
</dbReference>
<evidence type="ECO:0000256" key="1">
    <source>
        <dbReference type="ARBA" id="ARBA00001933"/>
    </source>
</evidence>
<keyword evidence="6" id="KW-0238">DNA-binding</keyword>
<comment type="caution">
    <text evidence="9">The sequence shown here is derived from an EMBL/GenBank/DDBJ whole genome shotgun (WGS) entry which is preliminary data.</text>
</comment>
<evidence type="ECO:0000256" key="3">
    <source>
        <dbReference type="ARBA" id="ARBA00022576"/>
    </source>
</evidence>
<dbReference type="InterPro" id="IPR051446">
    <property type="entry name" value="HTH_trans_reg/aminotransferase"/>
</dbReference>
<accession>A0A941GF71</accession>
<dbReference type="InterPro" id="IPR015421">
    <property type="entry name" value="PyrdxlP-dep_Trfase_major"/>
</dbReference>
<dbReference type="Pfam" id="PF00155">
    <property type="entry name" value="Aminotran_1_2"/>
    <property type="match status" value="1"/>
</dbReference>
<dbReference type="InterPro" id="IPR036390">
    <property type="entry name" value="WH_DNA-bd_sf"/>
</dbReference>
<dbReference type="PANTHER" id="PTHR46577">
    <property type="entry name" value="HTH-TYPE TRANSCRIPTIONAL REGULATORY PROTEIN GABR"/>
    <property type="match status" value="1"/>
</dbReference>
<dbReference type="SMART" id="SM00345">
    <property type="entry name" value="HTH_GNTR"/>
    <property type="match status" value="1"/>
</dbReference>
<dbReference type="Pfam" id="PF00392">
    <property type="entry name" value="GntR"/>
    <property type="match status" value="1"/>
</dbReference>
<dbReference type="GO" id="GO:0003700">
    <property type="term" value="F:DNA-binding transcription factor activity"/>
    <property type="evidence" value="ECO:0007669"/>
    <property type="project" value="InterPro"/>
</dbReference>
<sequence length="479" mass="54248">MWQINRNSNVPLYLQIVDMIEQKISYGVFSPGSKLPSERKLAELLGVHRSTISLAYLELRSKGIVDTLRGKGTLVNIPNKNKNKILIHPPQWEGYLEKGNLHPNLPLLRVIRESILNNPTLIDFASGKLSEDLVPINKINEIMHQYNYNANFGYDFPNGYLPLRMALVNFLKEYRNIHTTEESILITTGTQQSLFLIAQSLLSPGDAIAVENPSFLLSLPMFKSLGLKLYRIPTDKQGIIPEEIRSLYRKHKIKMLFVNPNYQNPTGCLLNQQRKDALIKIAAEIGIPIVEDDSLSLATFEKQIPSSLKTNDQIANIIHIGSFSKIAAAGLRIGWIVAPFPVIKRLADARRQMDLGFNIIPQHIAAEYMKSDYFSLHLTKLRKELLNKRNITIRALQAEMNDYVKFTIPHGGLHLWCKISPKINDRQLLQNSINNGVIYVPGSVYGSENGYMRLTFARPHENEITQAITKLAISLKPLL</sequence>
<dbReference type="Gene3D" id="3.40.640.10">
    <property type="entry name" value="Type I PLP-dependent aspartate aminotransferase-like (Major domain)"/>
    <property type="match status" value="1"/>
</dbReference>
<evidence type="ECO:0000256" key="2">
    <source>
        <dbReference type="ARBA" id="ARBA00005384"/>
    </source>
</evidence>
<evidence type="ECO:0000256" key="6">
    <source>
        <dbReference type="ARBA" id="ARBA00023125"/>
    </source>
</evidence>
<dbReference type="InterPro" id="IPR000524">
    <property type="entry name" value="Tscrpt_reg_HTH_GntR"/>
</dbReference>
<keyword evidence="7" id="KW-0804">Transcription</keyword>
<evidence type="ECO:0000259" key="8">
    <source>
        <dbReference type="PROSITE" id="PS50949"/>
    </source>
</evidence>
<dbReference type="InterPro" id="IPR004839">
    <property type="entry name" value="Aminotransferase_I/II_large"/>
</dbReference>
<gene>
    <name evidence="9" type="ORF">KD144_05715</name>
</gene>
<comment type="cofactor">
    <cofactor evidence="1">
        <name>pyridoxal 5'-phosphate</name>
        <dbReference type="ChEBI" id="CHEBI:597326"/>
    </cofactor>
</comment>
<evidence type="ECO:0000256" key="4">
    <source>
        <dbReference type="ARBA" id="ARBA00022898"/>
    </source>
</evidence>
<proteinExistence type="inferred from homology"/>
<reference evidence="9" key="1">
    <citation type="submission" date="2021-04" db="EMBL/GenBank/DDBJ databases">
        <title>Genomic analysis of electroactive and textile dye degrading Bacillus circulans strain: DC10 isolated from constructed wetland-microbial fuel cells treating textile dye wastewaters.</title>
        <authorList>
            <person name="Patel D.U."/>
            <person name="Desai C.R."/>
        </authorList>
    </citation>
    <scope>NUCLEOTIDE SEQUENCE</scope>
    <source>
        <strain evidence="9">DC10</strain>
    </source>
</reference>
<dbReference type="AlphaFoldDB" id="A0A941GF71"/>
<feature type="domain" description="HTH gntR-type" evidence="8">
    <location>
        <begin position="10"/>
        <end position="78"/>
    </location>
</feature>
<dbReference type="PROSITE" id="PS50949">
    <property type="entry name" value="HTH_GNTR"/>
    <property type="match status" value="1"/>
</dbReference>
<keyword evidence="4" id="KW-0663">Pyridoxal phosphate</keyword>
<dbReference type="CDD" id="cd00609">
    <property type="entry name" value="AAT_like"/>
    <property type="match status" value="1"/>
</dbReference>
<dbReference type="SUPFAM" id="SSF53383">
    <property type="entry name" value="PLP-dependent transferases"/>
    <property type="match status" value="1"/>
</dbReference>
<dbReference type="GO" id="GO:0003677">
    <property type="term" value="F:DNA binding"/>
    <property type="evidence" value="ECO:0007669"/>
    <property type="project" value="UniProtKB-KW"/>
</dbReference>
<dbReference type="PANTHER" id="PTHR46577:SF2">
    <property type="entry name" value="TRANSCRIPTIONAL REGULATORY PROTEIN"/>
    <property type="match status" value="1"/>
</dbReference>
<evidence type="ECO:0000256" key="5">
    <source>
        <dbReference type="ARBA" id="ARBA00023015"/>
    </source>
</evidence>
<dbReference type="InterPro" id="IPR015424">
    <property type="entry name" value="PyrdxlP-dep_Trfase"/>
</dbReference>
<organism evidence="9">
    <name type="scientific">Niallia circulans</name>
    <name type="common">Bacillus circulans</name>
    <dbReference type="NCBI Taxonomy" id="1397"/>
    <lineage>
        <taxon>Bacteria</taxon>
        <taxon>Bacillati</taxon>
        <taxon>Bacillota</taxon>
        <taxon>Bacilli</taxon>
        <taxon>Bacillales</taxon>
        <taxon>Bacillaceae</taxon>
        <taxon>Niallia</taxon>
    </lineage>
</organism>
<dbReference type="InterPro" id="IPR036388">
    <property type="entry name" value="WH-like_DNA-bd_sf"/>
</dbReference>
<dbReference type="InterPro" id="IPR015422">
    <property type="entry name" value="PyrdxlP-dep_Trfase_small"/>
</dbReference>
<dbReference type="Gene3D" id="3.90.1150.10">
    <property type="entry name" value="Aspartate Aminotransferase, domain 1"/>
    <property type="match status" value="1"/>
</dbReference>